<dbReference type="EMBL" id="JAKZMM010000030">
    <property type="protein sequence ID" value="MCJ2381285.1"/>
    <property type="molecule type" value="Genomic_DNA"/>
</dbReference>
<keyword evidence="2" id="KW-1185">Reference proteome</keyword>
<reference evidence="1 2" key="1">
    <citation type="submission" date="2022-03" db="EMBL/GenBank/DDBJ databases">
        <title>Parabacteroides sp. nov. isolated from swine feces.</title>
        <authorList>
            <person name="Bak J.E."/>
        </authorList>
    </citation>
    <scope>NUCLEOTIDE SEQUENCE [LARGE SCALE GENOMIC DNA]</scope>
    <source>
        <strain evidence="1 2">AGMB00274</strain>
    </source>
</reference>
<dbReference type="Proteomes" id="UP001165444">
    <property type="component" value="Unassembled WGS sequence"/>
</dbReference>
<dbReference type="RefSeq" id="WP_243325584.1">
    <property type="nucleotide sequence ID" value="NZ_JAKZMM010000030.1"/>
</dbReference>
<evidence type="ECO:0000313" key="2">
    <source>
        <dbReference type="Proteomes" id="UP001165444"/>
    </source>
</evidence>
<comment type="caution">
    <text evidence="1">The sequence shown here is derived from an EMBL/GenBank/DDBJ whole genome shotgun (WGS) entry which is preliminary data.</text>
</comment>
<name>A0ABT0C2R3_9BACT</name>
<gene>
    <name evidence="1" type="ORF">MUN53_11800</name>
</gene>
<protein>
    <submittedName>
        <fullName evidence="1">Uncharacterized protein</fullName>
    </submittedName>
</protein>
<organism evidence="1 2">
    <name type="scientific">Parabacteroides faecalis</name>
    <dbReference type="NCBI Taxonomy" id="2924040"/>
    <lineage>
        <taxon>Bacteria</taxon>
        <taxon>Pseudomonadati</taxon>
        <taxon>Bacteroidota</taxon>
        <taxon>Bacteroidia</taxon>
        <taxon>Bacteroidales</taxon>
        <taxon>Tannerellaceae</taxon>
        <taxon>Parabacteroides</taxon>
    </lineage>
</organism>
<accession>A0ABT0C2R3</accession>
<sequence>MKKRLVRVTQLEKFRRFIVEHSEYDTEQSVIDTLTGDFKGNEYTRIGTAFHKIVEGDTAGCKKIARTETELPGREFDIDRFPVKLDINQCKVAVAYRDRFPNAFHEIREYMDFGDIVVTGCADIINGFEIRDIKTKYSPIKDEDYVGSCQWRFYMELFGVEDFHFDLFQFVGYDKEKHGHDVRGLNLKPYEPSISCHWYNRLEEDNRLLIKDFLDWIRLRNLTDVLPLYELS</sequence>
<proteinExistence type="predicted"/>
<evidence type="ECO:0000313" key="1">
    <source>
        <dbReference type="EMBL" id="MCJ2381285.1"/>
    </source>
</evidence>